<dbReference type="RefSeq" id="WP_114581954.1">
    <property type="nucleotide sequence ID" value="NZ_QPMH01000007.1"/>
</dbReference>
<dbReference type="SMART" id="SM00746">
    <property type="entry name" value="TRASH"/>
    <property type="match status" value="1"/>
</dbReference>
<dbReference type="EMBL" id="QPMH01000007">
    <property type="protein sequence ID" value="RDD62056.1"/>
    <property type="molecule type" value="Genomic_DNA"/>
</dbReference>
<dbReference type="InterPro" id="IPR009078">
    <property type="entry name" value="Ferritin-like_SF"/>
</dbReference>
<reference evidence="3 4" key="1">
    <citation type="submission" date="2018-07" db="EMBL/GenBank/DDBJ databases">
        <title>Venubactetium sediminum gen. nov., sp. nov., isolated from a marine solar saltern.</title>
        <authorList>
            <person name="Wang S."/>
        </authorList>
    </citation>
    <scope>NUCLEOTIDE SEQUENCE [LARGE SCALE GENOMIC DNA]</scope>
    <source>
        <strain evidence="3 4">WD2A32</strain>
    </source>
</reference>
<dbReference type="InterPro" id="IPR012348">
    <property type="entry name" value="RNR-like"/>
</dbReference>
<organism evidence="3 4">
    <name type="scientific">Ferruginivarius sediminum</name>
    <dbReference type="NCBI Taxonomy" id="2661937"/>
    <lineage>
        <taxon>Bacteria</taxon>
        <taxon>Pseudomonadati</taxon>
        <taxon>Pseudomonadota</taxon>
        <taxon>Alphaproteobacteria</taxon>
        <taxon>Rhodospirillales</taxon>
        <taxon>Rhodospirillaceae</taxon>
        <taxon>Ferruginivarius</taxon>
    </lineage>
</organism>
<feature type="region of interest" description="Disordered" evidence="1">
    <location>
        <begin position="99"/>
        <end position="118"/>
    </location>
</feature>
<dbReference type="GO" id="GO:0016491">
    <property type="term" value="F:oxidoreductase activity"/>
    <property type="evidence" value="ECO:0007669"/>
    <property type="project" value="InterPro"/>
</dbReference>
<dbReference type="InterPro" id="IPR007029">
    <property type="entry name" value="YHS_dom"/>
</dbReference>
<feature type="compositionally biased region" description="Basic and acidic residues" evidence="1">
    <location>
        <begin position="103"/>
        <end position="118"/>
    </location>
</feature>
<evidence type="ECO:0000313" key="3">
    <source>
        <dbReference type="EMBL" id="RDD62056.1"/>
    </source>
</evidence>
<dbReference type="Pfam" id="PF04945">
    <property type="entry name" value="YHS"/>
    <property type="match status" value="1"/>
</dbReference>
<accession>A0A369TGL7</accession>
<evidence type="ECO:0000259" key="2">
    <source>
        <dbReference type="SMART" id="SM00746"/>
    </source>
</evidence>
<keyword evidence="4" id="KW-1185">Reference proteome</keyword>
<dbReference type="InterPro" id="IPR011017">
    <property type="entry name" value="TRASH_dom"/>
</dbReference>
<gene>
    <name evidence="3" type="ORF">DRB17_09455</name>
</gene>
<dbReference type="SUPFAM" id="SSF47240">
    <property type="entry name" value="Ferritin-like"/>
    <property type="match status" value="1"/>
</dbReference>
<feature type="domain" description="TRASH" evidence="2">
    <location>
        <begin position="55"/>
        <end position="92"/>
    </location>
</feature>
<dbReference type="AlphaFoldDB" id="A0A369TGL7"/>
<evidence type="ECO:0000256" key="1">
    <source>
        <dbReference type="SAM" id="MobiDB-lite"/>
    </source>
</evidence>
<evidence type="ECO:0000313" key="4">
    <source>
        <dbReference type="Proteomes" id="UP000253941"/>
    </source>
</evidence>
<dbReference type="Proteomes" id="UP000253941">
    <property type="component" value="Unassembled WGS sequence"/>
</dbReference>
<name>A0A369TGL7_9PROT</name>
<sequence length="118" mass="12818">MEALLYFLFWGGLLFLMMRFGCGAHLVAGHRGRGGDPGASSDGGLRWVAPARDTDPVCGKTVRTADAKPSVHDGHVYYFCSRECREVFEAAPDLYIGGLGQGDSREDSGQKPLEHHHA</sequence>
<protein>
    <submittedName>
        <fullName evidence="3">YHS domain-containing protein</fullName>
    </submittedName>
</protein>
<dbReference type="Gene3D" id="1.10.620.20">
    <property type="entry name" value="Ribonucleotide Reductase, subunit A"/>
    <property type="match status" value="1"/>
</dbReference>
<comment type="caution">
    <text evidence="3">The sequence shown here is derived from an EMBL/GenBank/DDBJ whole genome shotgun (WGS) entry which is preliminary data.</text>
</comment>
<proteinExistence type="predicted"/>